<comment type="caution">
    <text evidence="3">The sequence shown here is derived from an EMBL/GenBank/DDBJ whole genome shotgun (WGS) entry which is preliminary data.</text>
</comment>
<evidence type="ECO:0000256" key="1">
    <source>
        <dbReference type="ARBA" id="ARBA00023002"/>
    </source>
</evidence>
<dbReference type="EMBL" id="QOKZ01000001">
    <property type="protein sequence ID" value="RMC37601.1"/>
    <property type="molecule type" value="Genomic_DNA"/>
</dbReference>
<evidence type="ECO:0000313" key="3">
    <source>
        <dbReference type="EMBL" id="RMC37601.1"/>
    </source>
</evidence>
<dbReference type="InterPro" id="IPR013149">
    <property type="entry name" value="ADH-like_C"/>
</dbReference>
<dbReference type="AlphaFoldDB" id="A0A3M0MJ19"/>
<dbReference type="SMART" id="SM00829">
    <property type="entry name" value="PKS_ER"/>
    <property type="match status" value="1"/>
</dbReference>
<dbReference type="Gene3D" id="3.90.180.10">
    <property type="entry name" value="Medium-chain alcohol dehydrogenases, catalytic domain"/>
    <property type="match status" value="1"/>
</dbReference>
<keyword evidence="4" id="KW-1185">Reference proteome</keyword>
<accession>A0A3M0MJ19</accession>
<dbReference type="InterPro" id="IPR020843">
    <property type="entry name" value="ER"/>
</dbReference>
<evidence type="ECO:0000259" key="2">
    <source>
        <dbReference type="SMART" id="SM00829"/>
    </source>
</evidence>
<dbReference type="Pfam" id="PF00107">
    <property type="entry name" value="ADH_zinc_N"/>
    <property type="match status" value="1"/>
</dbReference>
<dbReference type="PANTHER" id="PTHR43205:SF7">
    <property type="entry name" value="PROSTAGLANDIN REDUCTASE 1"/>
    <property type="match status" value="1"/>
</dbReference>
<dbReference type="InterPro" id="IPR041694">
    <property type="entry name" value="ADH_N_2"/>
</dbReference>
<dbReference type="SUPFAM" id="SSF51735">
    <property type="entry name" value="NAD(P)-binding Rossmann-fold domains"/>
    <property type="match status" value="1"/>
</dbReference>
<dbReference type="Pfam" id="PF16884">
    <property type="entry name" value="ADH_N_2"/>
    <property type="match status" value="1"/>
</dbReference>
<name>A0A3M0MJ19_9RHOB</name>
<dbReference type="InterPro" id="IPR045010">
    <property type="entry name" value="MDR_fam"/>
</dbReference>
<dbReference type="InterPro" id="IPR011032">
    <property type="entry name" value="GroES-like_sf"/>
</dbReference>
<evidence type="ECO:0000313" key="4">
    <source>
        <dbReference type="Proteomes" id="UP000273516"/>
    </source>
</evidence>
<dbReference type="SUPFAM" id="SSF50129">
    <property type="entry name" value="GroES-like"/>
    <property type="match status" value="1"/>
</dbReference>
<dbReference type="PANTHER" id="PTHR43205">
    <property type="entry name" value="PROSTAGLANDIN REDUCTASE"/>
    <property type="match status" value="1"/>
</dbReference>
<dbReference type="FunFam" id="3.40.50.720:FF:000121">
    <property type="entry name" value="Prostaglandin reductase 2"/>
    <property type="match status" value="1"/>
</dbReference>
<dbReference type="Proteomes" id="UP000273516">
    <property type="component" value="Unassembled WGS sequence"/>
</dbReference>
<dbReference type="GO" id="GO:0016628">
    <property type="term" value="F:oxidoreductase activity, acting on the CH-CH group of donors, NAD or NADP as acceptor"/>
    <property type="evidence" value="ECO:0007669"/>
    <property type="project" value="InterPro"/>
</dbReference>
<sequence>MTNRQIVVAELPTDALTLAHYKLTTAPLKEPDDGEVQLRVILMSIDAANRSWLKGATYRAAVHAGDPMPTHAICEVTRSASPDLAPGDIVAAPATWSDHVTVPAGTVRKMPDIRPLSHLLSVYGVAGKTAYHGLISVGRAVAGETVLVSAAAGSVGGFVGQIAKALGCHVIGIAGGADKCSWVISELGFDTCLDYRDRDFNNALRAACAEGVDVYFDNVGGKVLEAALFNMNLKGRIVCCGAVSQYDTATPSGPRNLPGLVVTKRLRMEGFIVSDFAQDDAKALKALRHWVETGQIKVVEDIFDGLERAPEALIDLLAGGNTGKRIVRVSPDPAT</sequence>
<dbReference type="InterPro" id="IPR036291">
    <property type="entry name" value="NAD(P)-bd_dom_sf"/>
</dbReference>
<keyword evidence="1" id="KW-0560">Oxidoreductase</keyword>
<reference evidence="3 4" key="1">
    <citation type="submission" date="2018-07" db="EMBL/GenBank/DDBJ databases">
        <authorList>
            <person name="Zhang Y."/>
            <person name="Wang L."/>
            <person name="Ma S."/>
        </authorList>
    </citation>
    <scope>NUCLEOTIDE SEQUENCE [LARGE SCALE GENOMIC DNA]</scope>
    <source>
        <strain evidence="3 4">4-2</strain>
    </source>
</reference>
<dbReference type="CDD" id="cd05288">
    <property type="entry name" value="PGDH"/>
    <property type="match status" value="1"/>
</dbReference>
<dbReference type="Gene3D" id="3.40.50.720">
    <property type="entry name" value="NAD(P)-binding Rossmann-like Domain"/>
    <property type="match status" value="1"/>
</dbReference>
<dbReference type="OrthoDB" id="9805663at2"/>
<protein>
    <submittedName>
        <fullName evidence="3">NADP-dependent oxidoreductase</fullName>
    </submittedName>
</protein>
<organism evidence="3 4">
    <name type="scientific">Paracoccus alkanivorans</name>
    <dbReference type="NCBI Taxonomy" id="2116655"/>
    <lineage>
        <taxon>Bacteria</taxon>
        <taxon>Pseudomonadati</taxon>
        <taxon>Pseudomonadota</taxon>
        <taxon>Alphaproteobacteria</taxon>
        <taxon>Rhodobacterales</taxon>
        <taxon>Paracoccaceae</taxon>
        <taxon>Paracoccus</taxon>
    </lineage>
</organism>
<gene>
    <name evidence="3" type="ORF">C9E81_02315</name>
</gene>
<proteinExistence type="predicted"/>
<dbReference type="RefSeq" id="WP_122110688.1">
    <property type="nucleotide sequence ID" value="NZ_QOKZ01000001.1"/>
</dbReference>
<feature type="domain" description="Enoyl reductase (ER)" evidence="2">
    <location>
        <begin position="16"/>
        <end position="327"/>
    </location>
</feature>